<keyword evidence="4" id="KW-1185">Reference proteome</keyword>
<dbReference type="KEGG" id="soh:D1869_11835"/>
<dbReference type="AlphaFoldDB" id="A0A650CJ34"/>
<feature type="transmembrane region" description="Helical" evidence="1">
    <location>
        <begin position="73"/>
        <end position="96"/>
    </location>
</feature>
<evidence type="ECO:0000256" key="1">
    <source>
        <dbReference type="SAM" id="Phobius"/>
    </source>
</evidence>
<feature type="transmembrane region" description="Helical" evidence="1">
    <location>
        <begin position="172"/>
        <end position="191"/>
    </location>
</feature>
<proteinExistence type="predicted"/>
<dbReference type="Pfam" id="PF05552">
    <property type="entry name" value="MS_channel_1st_1"/>
    <property type="match status" value="1"/>
</dbReference>
<feature type="transmembrane region" description="Helical" evidence="1">
    <location>
        <begin position="211"/>
        <end position="229"/>
    </location>
</feature>
<sequence>MLIIDETISQALTSLATEIIDAIPSIILFLIIVFIGYVVAEIVSTVIHRILVRLFSHSTIQISAGLVAGTVKALIILISLSIGLTVVSLGPASVYVSAVARYLPYLAGAILLLTLGITLVNILIDYMGRQMAVNDPFMSTIFNVLKFGLYAIIITLAATLAIFYWVPFISPYLFYDIIIGSIVLLFSFTIIDKAIDSISKSDPNATYITTYGRFLLYTIFLVIAIAIIVQPFSSVLSILQTLAWGLAIAFAILLIPLIYSLIKRMATELK</sequence>
<dbReference type="RefSeq" id="WP_156015243.1">
    <property type="nucleotide sequence ID" value="NZ_AP031374.1"/>
</dbReference>
<feature type="transmembrane region" description="Helical" evidence="1">
    <location>
        <begin position="26"/>
        <end position="52"/>
    </location>
</feature>
<dbReference type="Proteomes" id="UP000582213">
    <property type="component" value="Unassembled WGS sequence"/>
</dbReference>
<dbReference type="GeneID" id="95644543"/>
<keyword evidence="1" id="KW-0472">Membrane</keyword>
<evidence type="ECO:0000313" key="3">
    <source>
        <dbReference type="EMBL" id="QGR17789.1"/>
    </source>
</evidence>
<dbReference type="Proteomes" id="UP000427373">
    <property type="component" value="Chromosome"/>
</dbReference>
<organism evidence="3 4">
    <name type="scientific">Sulfurisphaera ohwakuensis</name>
    <dbReference type="NCBI Taxonomy" id="69656"/>
    <lineage>
        <taxon>Archaea</taxon>
        <taxon>Thermoproteota</taxon>
        <taxon>Thermoprotei</taxon>
        <taxon>Sulfolobales</taxon>
        <taxon>Sulfolobaceae</taxon>
        <taxon>Sulfurisphaera</taxon>
    </lineage>
</organism>
<protein>
    <submittedName>
        <fullName evidence="2">Small-conductance mechanosensitive channel</fullName>
    </submittedName>
</protein>
<feature type="transmembrane region" description="Helical" evidence="1">
    <location>
        <begin position="241"/>
        <end position="262"/>
    </location>
</feature>
<dbReference type="InterPro" id="IPR008910">
    <property type="entry name" value="MSC_TM_helix"/>
</dbReference>
<keyword evidence="1" id="KW-1133">Transmembrane helix</keyword>
<dbReference type="EMBL" id="CP045484">
    <property type="protein sequence ID" value="QGR17789.1"/>
    <property type="molecule type" value="Genomic_DNA"/>
</dbReference>
<accession>A0A650CJ34</accession>
<evidence type="ECO:0000313" key="2">
    <source>
        <dbReference type="EMBL" id="MBB5253483.1"/>
    </source>
</evidence>
<reference evidence="3 4" key="1">
    <citation type="submission" date="2019-10" db="EMBL/GenBank/DDBJ databases">
        <title>Genome Sequences from Six Type Strain Members of the Archaeal Family Sulfolobaceae: Acidianus ambivalens, Acidianus infernus, Metallosphaera prunae, Stygiolobus azoricus, Sulfolobus metallicus, and Sulfurisphaera ohwakuensis.</title>
        <authorList>
            <person name="Counts J.A."/>
            <person name="Kelly R.M."/>
        </authorList>
    </citation>
    <scope>NUCLEOTIDE SEQUENCE [LARGE SCALE GENOMIC DNA]</scope>
    <source>
        <strain evidence="3 4">TA-1</strain>
    </source>
</reference>
<feature type="transmembrane region" description="Helical" evidence="1">
    <location>
        <begin position="102"/>
        <end position="124"/>
    </location>
</feature>
<feature type="transmembrane region" description="Helical" evidence="1">
    <location>
        <begin position="144"/>
        <end position="166"/>
    </location>
</feature>
<reference evidence="2 5" key="2">
    <citation type="submission" date="2020-08" db="EMBL/GenBank/DDBJ databases">
        <title>Genomic Encyclopedia of Type Strains, Phase IV (KMG-IV): sequencing the most valuable type-strain genomes for metagenomic binning, comparative biology and taxonomic classification.</title>
        <authorList>
            <person name="Goeker M."/>
        </authorList>
    </citation>
    <scope>NUCLEOTIDE SEQUENCE [LARGE SCALE GENOMIC DNA]</scope>
    <source>
        <strain evidence="2 5">DSM 12421</strain>
    </source>
</reference>
<dbReference type="EMBL" id="JACHFY010000004">
    <property type="protein sequence ID" value="MBB5253483.1"/>
    <property type="molecule type" value="Genomic_DNA"/>
</dbReference>
<gene>
    <name evidence="3" type="ORF">D1869_11835</name>
    <name evidence="2" type="ORF">HNQ62_001244</name>
</gene>
<name>A0A650CJ34_SULOH</name>
<dbReference type="OrthoDB" id="37156at2157"/>
<evidence type="ECO:0000313" key="4">
    <source>
        <dbReference type="Proteomes" id="UP000427373"/>
    </source>
</evidence>
<evidence type="ECO:0000313" key="5">
    <source>
        <dbReference type="Proteomes" id="UP000582213"/>
    </source>
</evidence>
<keyword evidence="1" id="KW-0812">Transmembrane</keyword>